<dbReference type="NCBIfam" id="NF001272">
    <property type="entry name" value="PRK00228.2-4"/>
    <property type="match status" value="1"/>
</dbReference>
<dbReference type="Gene3D" id="3.40.1740.10">
    <property type="entry name" value="VC0467-like"/>
    <property type="match status" value="1"/>
</dbReference>
<protein>
    <submittedName>
        <fullName evidence="2">YqgE/AlgH family protein</fullName>
    </submittedName>
</protein>
<evidence type="ECO:0000313" key="3">
    <source>
        <dbReference type="Proteomes" id="UP000249432"/>
    </source>
</evidence>
<comment type="caution">
    <text evidence="2">The sequence shown here is derived from an EMBL/GenBank/DDBJ whole genome shotgun (WGS) entry which is preliminary data.</text>
</comment>
<dbReference type="AlphaFoldDB" id="A0A2W5SS95"/>
<dbReference type="Proteomes" id="UP000249432">
    <property type="component" value="Unassembled WGS sequence"/>
</dbReference>
<dbReference type="RefSeq" id="WP_303734401.1">
    <property type="nucleotide sequence ID" value="NZ_CAKZHK010000010.1"/>
</dbReference>
<dbReference type="Pfam" id="PF02622">
    <property type="entry name" value="DUF179"/>
    <property type="match status" value="1"/>
</dbReference>
<name>A0A2W5SS95_9CORY</name>
<dbReference type="SUPFAM" id="SSF143456">
    <property type="entry name" value="VC0467-like"/>
    <property type="match status" value="1"/>
</dbReference>
<evidence type="ECO:0000313" key="2">
    <source>
        <dbReference type="EMBL" id="PZR05712.1"/>
    </source>
</evidence>
<dbReference type="EMBL" id="QFRA01000005">
    <property type="protein sequence ID" value="PZR05712.1"/>
    <property type="molecule type" value="Genomic_DNA"/>
</dbReference>
<gene>
    <name evidence="2" type="ORF">DI525_03450</name>
</gene>
<organism evidence="2 3">
    <name type="scientific">Corynebacterium kroppenstedtii</name>
    <dbReference type="NCBI Taxonomy" id="161879"/>
    <lineage>
        <taxon>Bacteria</taxon>
        <taxon>Bacillati</taxon>
        <taxon>Actinomycetota</taxon>
        <taxon>Actinomycetes</taxon>
        <taxon>Mycobacteriales</taxon>
        <taxon>Corynebacteriaceae</taxon>
        <taxon>Corynebacterium</taxon>
    </lineage>
</organism>
<sequence length="201" mass="21596">MSDIYSDRLFNGLSKTPPEAGMLLVSAPGTVSAELTRSVIFLLDVGPDGAVGVDLTERTEMATHNVLPQWTPLITAPQVIYLGGPVGHNTVLAVGVAKPDTAIDDTTLFSTTAHRFVTVNLDADPDEVKGKLHGLRMFGGYAGWGPGQLNGEIERGNWYVAPALTEDVLASANVDVWGQVMRRQEQPLPLFATYPIDPNEN</sequence>
<dbReference type="PANTHER" id="PTHR30327:SF1">
    <property type="entry name" value="UPF0301 PROTEIN YQGE"/>
    <property type="match status" value="1"/>
</dbReference>
<comment type="similarity">
    <text evidence="1">Belongs to the UPF0301 (AlgH) family.</text>
</comment>
<dbReference type="PANTHER" id="PTHR30327">
    <property type="entry name" value="UNCHARACTERIZED PROTEIN YQGE"/>
    <property type="match status" value="1"/>
</dbReference>
<dbReference type="GO" id="GO:0005829">
    <property type="term" value="C:cytosol"/>
    <property type="evidence" value="ECO:0007669"/>
    <property type="project" value="TreeGrafter"/>
</dbReference>
<accession>A0A2W5SS95</accession>
<dbReference type="InterPro" id="IPR003774">
    <property type="entry name" value="AlgH-like"/>
</dbReference>
<proteinExistence type="inferred from homology"/>
<evidence type="ECO:0000256" key="1">
    <source>
        <dbReference type="ARBA" id="ARBA00009600"/>
    </source>
</evidence>
<reference evidence="2 3" key="1">
    <citation type="submission" date="2017-08" db="EMBL/GenBank/DDBJ databases">
        <title>Infants hospitalized years apart are colonized by the same room-sourced microbial strains.</title>
        <authorList>
            <person name="Brooks B."/>
            <person name="Olm M.R."/>
            <person name="Firek B.A."/>
            <person name="Baker R."/>
            <person name="Thomas B.C."/>
            <person name="Morowitz M.J."/>
            <person name="Banfield J.F."/>
        </authorList>
    </citation>
    <scope>NUCLEOTIDE SEQUENCE [LARGE SCALE GENOMIC DNA]</scope>
    <source>
        <strain evidence="2">S2_003_000_R1_3</strain>
    </source>
</reference>